<dbReference type="SUPFAM" id="SSF57889">
    <property type="entry name" value="Cysteine-rich domain"/>
    <property type="match status" value="1"/>
</dbReference>
<dbReference type="GO" id="GO:0005085">
    <property type="term" value="F:guanyl-nucleotide exchange factor activity"/>
    <property type="evidence" value="ECO:0007669"/>
    <property type="project" value="UniProtKB-KW"/>
</dbReference>
<dbReference type="PRINTS" id="PR00008">
    <property type="entry name" value="DAGPEDOMAIN"/>
</dbReference>
<dbReference type="Gene3D" id="1.10.840.10">
    <property type="entry name" value="Ras guanine-nucleotide exchange factors catalytic domain"/>
    <property type="match status" value="1"/>
</dbReference>
<dbReference type="SUPFAM" id="SSF48366">
    <property type="entry name" value="Ras GEF"/>
    <property type="match status" value="1"/>
</dbReference>
<dbReference type="SMART" id="SM00147">
    <property type="entry name" value="RasGEF"/>
    <property type="match status" value="1"/>
</dbReference>
<dbReference type="PROSITE" id="PS50081">
    <property type="entry name" value="ZF_DAG_PE_2"/>
    <property type="match status" value="1"/>
</dbReference>
<evidence type="ECO:0000313" key="9">
    <source>
        <dbReference type="EMBL" id="VDK57334.1"/>
    </source>
</evidence>
<evidence type="ECO:0000259" key="8">
    <source>
        <dbReference type="PROSITE" id="PS50222"/>
    </source>
</evidence>
<dbReference type="InterPro" id="IPR011992">
    <property type="entry name" value="EF-hand-dom_pair"/>
</dbReference>
<evidence type="ECO:0000256" key="5">
    <source>
        <dbReference type="PROSITE-ProRule" id="PRU00168"/>
    </source>
</evidence>
<organism evidence="11">
    <name type="scientific">Anisakis simplex</name>
    <name type="common">Herring worm</name>
    <dbReference type="NCBI Taxonomy" id="6269"/>
    <lineage>
        <taxon>Eukaryota</taxon>
        <taxon>Metazoa</taxon>
        <taxon>Ecdysozoa</taxon>
        <taxon>Nematoda</taxon>
        <taxon>Chromadorea</taxon>
        <taxon>Rhabditida</taxon>
        <taxon>Spirurina</taxon>
        <taxon>Ascaridomorpha</taxon>
        <taxon>Ascaridoidea</taxon>
        <taxon>Anisakidae</taxon>
        <taxon>Anisakis</taxon>
        <taxon>Anisakis simplex complex</taxon>
    </lineage>
</organism>
<dbReference type="GO" id="GO:0005886">
    <property type="term" value="C:plasma membrane"/>
    <property type="evidence" value="ECO:0007669"/>
    <property type="project" value="TreeGrafter"/>
</dbReference>
<dbReference type="SUPFAM" id="SSF47473">
    <property type="entry name" value="EF-hand"/>
    <property type="match status" value="1"/>
</dbReference>
<proteinExistence type="predicted"/>
<dbReference type="PROSITE" id="PS00479">
    <property type="entry name" value="ZF_DAG_PE_1"/>
    <property type="match status" value="1"/>
</dbReference>
<reference evidence="9 10" key="2">
    <citation type="submission" date="2018-11" db="EMBL/GenBank/DDBJ databases">
        <authorList>
            <consortium name="Pathogen Informatics"/>
        </authorList>
    </citation>
    <scope>NUCLEOTIDE SEQUENCE [LARGE SCALE GENOMIC DNA]</scope>
</reference>
<dbReference type="PANTHER" id="PTHR23113:SF252">
    <property type="entry name" value="RAS GUANYL-RELEASING PROTEIN 3"/>
    <property type="match status" value="1"/>
</dbReference>
<dbReference type="CDD" id="cd20808">
    <property type="entry name" value="C1_RASGRP"/>
    <property type="match status" value="1"/>
</dbReference>
<dbReference type="InterPro" id="IPR036964">
    <property type="entry name" value="RASGEF_cat_dom_sf"/>
</dbReference>
<dbReference type="AlphaFoldDB" id="A0A0M3K7D0"/>
<keyword evidence="3" id="KW-0862">Zinc</keyword>
<reference evidence="11" key="1">
    <citation type="submission" date="2017-02" db="UniProtKB">
        <authorList>
            <consortium name="WormBaseParasite"/>
        </authorList>
    </citation>
    <scope>IDENTIFICATION</scope>
</reference>
<dbReference type="PANTHER" id="PTHR23113">
    <property type="entry name" value="GUANINE NUCLEOTIDE EXCHANGE FACTOR"/>
    <property type="match status" value="1"/>
</dbReference>
<accession>A0A0M3K7D0</accession>
<dbReference type="CDD" id="cd00051">
    <property type="entry name" value="EFh"/>
    <property type="match status" value="1"/>
</dbReference>
<dbReference type="GO" id="GO:0007265">
    <property type="term" value="P:Ras protein signal transduction"/>
    <property type="evidence" value="ECO:0007669"/>
    <property type="project" value="TreeGrafter"/>
</dbReference>
<dbReference type="SMART" id="SM00054">
    <property type="entry name" value="EFh"/>
    <property type="match status" value="2"/>
</dbReference>
<dbReference type="Pfam" id="PF00617">
    <property type="entry name" value="RasGEF"/>
    <property type="match status" value="1"/>
</dbReference>
<feature type="domain" description="Ras-GEF" evidence="6">
    <location>
        <begin position="1"/>
        <end position="144"/>
    </location>
</feature>
<keyword evidence="2" id="KW-0479">Metal-binding</keyword>
<dbReference type="InterPro" id="IPR046349">
    <property type="entry name" value="C1-like_sf"/>
</dbReference>
<gene>
    <name evidence="9" type="ORF">ASIM_LOCUS16278</name>
</gene>
<dbReference type="InterPro" id="IPR020454">
    <property type="entry name" value="DAG/PE-bd"/>
</dbReference>
<dbReference type="Gene3D" id="1.10.238.10">
    <property type="entry name" value="EF-hand"/>
    <property type="match status" value="1"/>
</dbReference>
<evidence type="ECO:0000256" key="1">
    <source>
        <dbReference type="ARBA" id="ARBA00022658"/>
    </source>
</evidence>
<dbReference type="InterPro" id="IPR023578">
    <property type="entry name" value="Ras_GEF_dom_sf"/>
</dbReference>
<dbReference type="GO" id="GO:0005509">
    <property type="term" value="F:calcium ion binding"/>
    <property type="evidence" value="ECO:0007669"/>
    <property type="project" value="InterPro"/>
</dbReference>
<dbReference type="WBParaSite" id="ASIM_0001687101-mRNA-1">
    <property type="protein sequence ID" value="ASIM_0001687101-mRNA-1"/>
    <property type="gene ID" value="ASIM_0001687101"/>
</dbReference>
<dbReference type="Pfam" id="PF00130">
    <property type="entry name" value="C1_1"/>
    <property type="match status" value="1"/>
</dbReference>
<dbReference type="Gene3D" id="3.30.60.20">
    <property type="match status" value="1"/>
</dbReference>
<keyword evidence="4" id="KW-0106">Calcium</keyword>
<dbReference type="PROSITE" id="PS50222">
    <property type="entry name" value="EF_HAND_2"/>
    <property type="match status" value="1"/>
</dbReference>
<dbReference type="PROSITE" id="PS00018">
    <property type="entry name" value="EF_HAND_1"/>
    <property type="match status" value="2"/>
</dbReference>
<dbReference type="Pfam" id="PF13405">
    <property type="entry name" value="EF-hand_6"/>
    <property type="match status" value="1"/>
</dbReference>
<dbReference type="SMART" id="SM00109">
    <property type="entry name" value="C1"/>
    <property type="match status" value="1"/>
</dbReference>
<evidence type="ECO:0000313" key="10">
    <source>
        <dbReference type="Proteomes" id="UP000267096"/>
    </source>
</evidence>
<feature type="domain" description="EF-hand" evidence="8">
    <location>
        <begin position="177"/>
        <end position="212"/>
    </location>
</feature>
<evidence type="ECO:0000256" key="4">
    <source>
        <dbReference type="ARBA" id="ARBA00022837"/>
    </source>
</evidence>
<keyword evidence="1 5" id="KW-0344">Guanine-nucleotide releasing factor</keyword>
<keyword evidence="10" id="KW-1185">Reference proteome</keyword>
<dbReference type="OrthoDB" id="74314at2759"/>
<dbReference type="EMBL" id="UYRR01032955">
    <property type="protein sequence ID" value="VDK57334.1"/>
    <property type="molecule type" value="Genomic_DNA"/>
</dbReference>
<protein>
    <submittedName>
        <fullName evidence="11">Phorbol esters/diacylglycerol binding domain protein</fullName>
    </submittedName>
</protein>
<dbReference type="InterPro" id="IPR002048">
    <property type="entry name" value="EF_hand_dom"/>
</dbReference>
<dbReference type="InterPro" id="IPR018247">
    <property type="entry name" value="EF_Hand_1_Ca_BS"/>
</dbReference>
<evidence type="ECO:0000259" key="7">
    <source>
        <dbReference type="PROSITE" id="PS50081"/>
    </source>
</evidence>
<evidence type="ECO:0000256" key="2">
    <source>
        <dbReference type="ARBA" id="ARBA00022723"/>
    </source>
</evidence>
<evidence type="ECO:0000313" key="11">
    <source>
        <dbReference type="WBParaSite" id="ASIM_0001687101-mRNA-1"/>
    </source>
</evidence>
<dbReference type="Pfam" id="PF13202">
    <property type="entry name" value="EF-hand_5"/>
    <property type="match status" value="1"/>
</dbReference>
<feature type="domain" description="Phorbol-ester/DAG-type" evidence="7">
    <location>
        <begin position="250"/>
        <end position="300"/>
    </location>
</feature>
<evidence type="ECO:0000259" key="6">
    <source>
        <dbReference type="PROSITE" id="PS50009"/>
    </source>
</evidence>
<dbReference type="Proteomes" id="UP000267096">
    <property type="component" value="Unassembled WGS sequence"/>
</dbReference>
<dbReference type="InterPro" id="IPR008937">
    <property type="entry name" value="Ras-like_GEF"/>
</dbReference>
<dbReference type="InterPro" id="IPR002219">
    <property type="entry name" value="PKC_DAG/PE"/>
</dbReference>
<dbReference type="PROSITE" id="PS50009">
    <property type="entry name" value="RASGEF_CAT"/>
    <property type="match status" value="1"/>
</dbReference>
<evidence type="ECO:0000256" key="3">
    <source>
        <dbReference type="ARBA" id="ARBA00022833"/>
    </source>
</evidence>
<name>A0A0M3K7D0_ANISI</name>
<dbReference type="InterPro" id="IPR001895">
    <property type="entry name" value="RASGEF_cat_dom"/>
</dbReference>
<sequence>MAVIGGVTHSNIARLSKTSSALSADIKRELVTFTQLLSTQSNFACYRRALSETSDSFRIPIMGVHLKDLIAIQVRDGCMDRSCMVTREKILNLAHLLSFFVCFNRTPHNFPDASIDLINTLKVSLDIRYNEDDIYQLSLKREPRTLLNFQGTAKSVVFADWASGVSSALDSETVNKHVSAMVDAVFKHYDHDKDGCISRLEFQQIVGNFPFIDSFGSIDSDRDGQISKSEMKAYFIEANKRSMEFRQGFKHNFHETTFLTPTSCAHCGKLLWGLIRQGFKCKDCGLSVHGYCKDSVVVECRRQPSGVMNWWYPTGNSYKNVKKSTINTRLIL</sequence>